<evidence type="ECO:0000313" key="2">
    <source>
        <dbReference type="Proteomes" id="UP000265520"/>
    </source>
</evidence>
<sequence>MASASSSAPVVQNPLNPMDLPPIASVGKSLIFTGDVMKFNINLLKFCYDKMVDFESLKANGFDVEELFTNQGW</sequence>
<proteinExistence type="predicted"/>
<evidence type="ECO:0000313" key="1">
    <source>
        <dbReference type="EMBL" id="MCI47991.1"/>
    </source>
</evidence>
<organism evidence="1 2">
    <name type="scientific">Trifolium medium</name>
    <dbReference type="NCBI Taxonomy" id="97028"/>
    <lineage>
        <taxon>Eukaryota</taxon>
        <taxon>Viridiplantae</taxon>
        <taxon>Streptophyta</taxon>
        <taxon>Embryophyta</taxon>
        <taxon>Tracheophyta</taxon>
        <taxon>Spermatophyta</taxon>
        <taxon>Magnoliopsida</taxon>
        <taxon>eudicotyledons</taxon>
        <taxon>Gunneridae</taxon>
        <taxon>Pentapetalae</taxon>
        <taxon>rosids</taxon>
        <taxon>fabids</taxon>
        <taxon>Fabales</taxon>
        <taxon>Fabaceae</taxon>
        <taxon>Papilionoideae</taxon>
        <taxon>50 kb inversion clade</taxon>
        <taxon>NPAAA clade</taxon>
        <taxon>Hologalegina</taxon>
        <taxon>IRL clade</taxon>
        <taxon>Trifolieae</taxon>
        <taxon>Trifolium</taxon>
    </lineage>
</organism>
<feature type="non-terminal residue" evidence="1">
    <location>
        <position position="73"/>
    </location>
</feature>
<comment type="caution">
    <text evidence="1">The sequence shown here is derived from an EMBL/GenBank/DDBJ whole genome shotgun (WGS) entry which is preliminary data.</text>
</comment>
<dbReference type="Proteomes" id="UP000265520">
    <property type="component" value="Unassembled WGS sequence"/>
</dbReference>
<dbReference type="EMBL" id="LXQA010379956">
    <property type="protein sequence ID" value="MCI47991.1"/>
    <property type="molecule type" value="Genomic_DNA"/>
</dbReference>
<keyword evidence="2" id="KW-1185">Reference proteome</keyword>
<accession>A0A392SGI8</accession>
<dbReference type="AlphaFoldDB" id="A0A392SGI8"/>
<reference evidence="1 2" key="1">
    <citation type="journal article" date="2018" name="Front. Plant Sci.">
        <title>Red Clover (Trifolium pratense) and Zigzag Clover (T. medium) - A Picture of Genomic Similarities and Differences.</title>
        <authorList>
            <person name="Dluhosova J."/>
            <person name="Istvanek J."/>
            <person name="Nedelnik J."/>
            <person name="Repkova J."/>
        </authorList>
    </citation>
    <scope>NUCLEOTIDE SEQUENCE [LARGE SCALE GENOMIC DNA]</scope>
    <source>
        <strain evidence="2">cv. 10/8</strain>
        <tissue evidence="1">Leaf</tissue>
    </source>
</reference>
<name>A0A392SGI8_9FABA</name>
<protein>
    <submittedName>
        <fullName evidence="1">Uncharacterized protein</fullName>
    </submittedName>
</protein>